<gene>
    <name evidence="1" type="ORF">A7C99_3040</name>
</gene>
<dbReference type="AlphaFoldDB" id="A0A178F3A3"/>
<reference evidence="1 2" key="1">
    <citation type="submission" date="2016-05" db="EMBL/GenBank/DDBJ databases">
        <title>Genome sequencing of Trichophyton rubrum CMCC(F)T1i isolated from hair.</title>
        <authorList>
            <person name="Zhan P."/>
            <person name="Tao Y."/>
            <person name="Liu W."/>
        </authorList>
    </citation>
    <scope>NUCLEOTIDE SEQUENCE [LARGE SCALE GENOMIC DNA]</scope>
    <source>
        <strain evidence="2">CMCC(F)T1i</strain>
    </source>
</reference>
<protein>
    <submittedName>
        <fullName evidence="1">Uncharacterized protein</fullName>
    </submittedName>
</protein>
<dbReference type="InterPro" id="IPR054208">
    <property type="entry name" value="DUF6914"/>
</dbReference>
<dbReference type="Pfam" id="PF21858">
    <property type="entry name" value="DUF6914"/>
    <property type="match status" value="1"/>
</dbReference>
<organism evidence="1 2">
    <name type="scientific">Trichophyton rubrum</name>
    <name type="common">Athlete's foot fungus</name>
    <name type="synonym">Epidermophyton rubrum</name>
    <dbReference type="NCBI Taxonomy" id="5551"/>
    <lineage>
        <taxon>Eukaryota</taxon>
        <taxon>Fungi</taxon>
        <taxon>Dikarya</taxon>
        <taxon>Ascomycota</taxon>
        <taxon>Pezizomycotina</taxon>
        <taxon>Eurotiomycetes</taxon>
        <taxon>Eurotiomycetidae</taxon>
        <taxon>Onygenales</taxon>
        <taxon>Arthrodermataceae</taxon>
        <taxon>Trichophyton</taxon>
    </lineage>
</organism>
<dbReference type="OrthoDB" id="3016366at2759"/>
<evidence type="ECO:0000313" key="2">
    <source>
        <dbReference type="Proteomes" id="UP000243015"/>
    </source>
</evidence>
<dbReference type="Proteomes" id="UP000243015">
    <property type="component" value="Unassembled WGS sequence"/>
</dbReference>
<name>A0A178F3A3_TRIRU</name>
<proteinExistence type="predicted"/>
<dbReference type="EMBL" id="LHPM01000013">
    <property type="protein sequence ID" value="OAL65937.1"/>
    <property type="molecule type" value="Genomic_DNA"/>
</dbReference>
<sequence>MPPNCEMPSSSKTAAMTTREKANLIKQLQDEALRNLSPNTLYIVLYLRSDPPEPNNFHWGFYFHGEHVGGWKYHMRNLGDGWIADHGTSSGVFKSTFLCVLIQIADIPSAKRDQLDQIMRSRDGDVNSIPGMSCRVWLLEILHQLAQQGLVRCSDCKALEQECFRIGNHHSYGASKNNQPRPVVKSELCY</sequence>
<dbReference type="VEuPathDB" id="FungiDB:TERG_01981"/>
<evidence type="ECO:0000313" key="1">
    <source>
        <dbReference type="EMBL" id="OAL65937.1"/>
    </source>
</evidence>
<comment type="caution">
    <text evidence="1">The sequence shown here is derived from an EMBL/GenBank/DDBJ whole genome shotgun (WGS) entry which is preliminary data.</text>
</comment>
<accession>A0A178F3A3</accession>